<name>A0A8D8BC98_CULPI</name>
<dbReference type="EMBL" id="HBUE01070515">
    <property type="protein sequence ID" value="CAG6472385.1"/>
    <property type="molecule type" value="Transcribed_RNA"/>
</dbReference>
<protein>
    <submittedName>
        <fullName evidence="2">(northern house mosquito) hypothetical protein</fullName>
    </submittedName>
</protein>
<feature type="region of interest" description="Disordered" evidence="1">
    <location>
        <begin position="81"/>
        <end position="125"/>
    </location>
</feature>
<organism evidence="2">
    <name type="scientific">Culex pipiens</name>
    <name type="common">House mosquito</name>
    <dbReference type="NCBI Taxonomy" id="7175"/>
    <lineage>
        <taxon>Eukaryota</taxon>
        <taxon>Metazoa</taxon>
        <taxon>Ecdysozoa</taxon>
        <taxon>Arthropoda</taxon>
        <taxon>Hexapoda</taxon>
        <taxon>Insecta</taxon>
        <taxon>Pterygota</taxon>
        <taxon>Neoptera</taxon>
        <taxon>Endopterygota</taxon>
        <taxon>Diptera</taxon>
        <taxon>Nematocera</taxon>
        <taxon>Culicoidea</taxon>
        <taxon>Culicidae</taxon>
        <taxon>Culicinae</taxon>
        <taxon>Culicini</taxon>
        <taxon>Culex</taxon>
        <taxon>Culex</taxon>
    </lineage>
</organism>
<dbReference type="AlphaFoldDB" id="A0A8D8BC98"/>
<sequence>MESGPVGFTLKHLRRYPPSIRGRSVSIWKLRWAEERPPARIPRAHVAASTSIQQMSIAPRSWPNLRGRGRTHRSILRQTVAFQARTSNSQQDSTCRVDPRDSTTGTPPPLLTSSCSSERASGAQQ</sequence>
<reference evidence="2" key="1">
    <citation type="submission" date="2021-05" db="EMBL/GenBank/DDBJ databases">
        <authorList>
            <person name="Alioto T."/>
            <person name="Alioto T."/>
            <person name="Gomez Garrido J."/>
        </authorList>
    </citation>
    <scope>NUCLEOTIDE SEQUENCE</scope>
</reference>
<evidence type="ECO:0000256" key="1">
    <source>
        <dbReference type="SAM" id="MobiDB-lite"/>
    </source>
</evidence>
<feature type="compositionally biased region" description="Polar residues" evidence="1">
    <location>
        <begin position="81"/>
        <end position="94"/>
    </location>
</feature>
<evidence type="ECO:0000313" key="2">
    <source>
        <dbReference type="EMBL" id="CAG6472385.1"/>
    </source>
</evidence>
<proteinExistence type="predicted"/>
<accession>A0A8D8BC98</accession>